<dbReference type="PROSITE" id="PS50879">
    <property type="entry name" value="RNASE_H_1"/>
    <property type="match status" value="1"/>
</dbReference>
<dbReference type="AlphaFoldDB" id="A0AA39QQK9"/>
<name>A0AA39QQK9_9LECA</name>
<evidence type="ECO:0000313" key="3">
    <source>
        <dbReference type="Proteomes" id="UP001166286"/>
    </source>
</evidence>
<sequence length="204" mass="23354">MPYIMKMYVDSGCRRDDDSEAIGAAACVIHMKAGRKKTRTRAIDPDEYPTNKRAEITAIILALQQALARYDKLHSAPYLQVTIYTSSKYAQGCMSTWKHHTWKYPWVKYGWLKSRGNAVANMDLIQEASKLDEAVRELGDVEYVWISRSQNSEADEAVNSVMDLMEEISQYSPGWFYKVCFGCRFDSAWGLLTAWRDVVVRVGK</sequence>
<dbReference type="Pfam" id="PF00075">
    <property type="entry name" value="RNase_H"/>
    <property type="match status" value="1"/>
</dbReference>
<dbReference type="EMBL" id="JAFEKC020000024">
    <property type="protein sequence ID" value="KAK0507322.1"/>
    <property type="molecule type" value="Genomic_DNA"/>
</dbReference>
<dbReference type="Gene3D" id="3.30.420.10">
    <property type="entry name" value="Ribonuclease H-like superfamily/Ribonuclease H"/>
    <property type="match status" value="1"/>
</dbReference>
<protein>
    <recommendedName>
        <fullName evidence="1">RNase H type-1 domain-containing protein</fullName>
    </recommendedName>
</protein>
<dbReference type="InterPro" id="IPR002156">
    <property type="entry name" value="RNaseH_domain"/>
</dbReference>
<proteinExistence type="predicted"/>
<dbReference type="GO" id="GO:0004523">
    <property type="term" value="F:RNA-DNA hybrid ribonuclease activity"/>
    <property type="evidence" value="ECO:0007669"/>
    <property type="project" value="InterPro"/>
</dbReference>
<keyword evidence="3" id="KW-1185">Reference proteome</keyword>
<dbReference type="Proteomes" id="UP001166286">
    <property type="component" value="Unassembled WGS sequence"/>
</dbReference>
<dbReference type="SUPFAM" id="SSF53098">
    <property type="entry name" value="Ribonuclease H-like"/>
    <property type="match status" value="1"/>
</dbReference>
<gene>
    <name evidence="2" type="ORF">JMJ35_010360</name>
</gene>
<reference evidence="2" key="1">
    <citation type="submission" date="2023-03" db="EMBL/GenBank/DDBJ databases">
        <title>Complete genome of Cladonia borealis.</title>
        <authorList>
            <person name="Park H."/>
        </authorList>
    </citation>
    <scope>NUCLEOTIDE SEQUENCE</scope>
    <source>
        <strain evidence="2">ANT050790</strain>
    </source>
</reference>
<dbReference type="GO" id="GO:0003676">
    <property type="term" value="F:nucleic acid binding"/>
    <property type="evidence" value="ECO:0007669"/>
    <property type="project" value="InterPro"/>
</dbReference>
<accession>A0AA39QQK9</accession>
<evidence type="ECO:0000259" key="1">
    <source>
        <dbReference type="PROSITE" id="PS50879"/>
    </source>
</evidence>
<organism evidence="2 3">
    <name type="scientific">Cladonia borealis</name>
    <dbReference type="NCBI Taxonomy" id="184061"/>
    <lineage>
        <taxon>Eukaryota</taxon>
        <taxon>Fungi</taxon>
        <taxon>Dikarya</taxon>
        <taxon>Ascomycota</taxon>
        <taxon>Pezizomycotina</taxon>
        <taxon>Lecanoromycetes</taxon>
        <taxon>OSLEUM clade</taxon>
        <taxon>Lecanoromycetidae</taxon>
        <taxon>Lecanorales</taxon>
        <taxon>Lecanorineae</taxon>
        <taxon>Cladoniaceae</taxon>
        <taxon>Cladonia</taxon>
    </lineage>
</organism>
<dbReference type="InterPro" id="IPR012337">
    <property type="entry name" value="RNaseH-like_sf"/>
</dbReference>
<feature type="domain" description="RNase H type-1" evidence="1">
    <location>
        <begin position="1"/>
        <end position="163"/>
    </location>
</feature>
<comment type="caution">
    <text evidence="2">The sequence shown here is derived from an EMBL/GenBank/DDBJ whole genome shotgun (WGS) entry which is preliminary data.</text>
</comment>
<dbReference type="InterPro" id="IPR036397">
    <property type="entry name" value="RNaseH_sf"/>
</dbReference>
<evidence type="ECO:0000313" key="2">
    <source>
        <dbReference type="EMBL" id="KAK0507322.1"/>
    </source>
</evidence>